<reference evidence="2" key="2">
    <citation type="submission" date="2018-05" db="EMBL/GenBank/DDBJ databases">
        <title>OpunRS2 (Oryza punctata Reference Sequence Version 2).</title>
        <authorList>
            <person name="Zhang J."/>
            <person name="Kudrna D."/>
            <person name="Lee S."/>
            <person name="Talag J."/>
            <person name="Welchert J."/>
            <person name="Wing R.A."/>
        </authorList>
    </citation>
    <scope>NUCLEOTIDE SEQUENCE [LARGE SCALE GENOMIC DNA]</scope>
</reference>
<dbReference type="Gramene" id="OPUNC01G03690.1">
    <property type="protein sequence ID" value="OPUNC01G03690.1"/>
    <property type="gene ID" value="OPUNC01G03690"/>
</dbReference>
<evidence type="ECO:0000256" key="1">
    <source>
        <dbReference type="SAM" id="MobiDB-lite"/>
    </source>
</evidence>
<sequence>MLKEDNSAKNSGTSPSDKFLEGTNSNGDLTRKTAFGQVEVDHICEPLKPRGRERDFPKIIVSKAKVSKRGSRRKLIKSNSLRSREMTLPEAMSQVTPSQWQQSDPARHDGSKFVKTKEALSRSREEA</sequence>
<organism evidence="2">
    <name type="scientific">Oryza punctata</name>
    <name type="common">Red rice</name>
    <dbReference type="NCBI Taxonomy" id="4537"/>
    <lineage>
        <taxon>Eukaryota</taxon>
        <taxon>Viridiplantae</taxon>
        <taxon>Streptophyta</taxon>
        <taxon>Embryophyta</taxon>
        <taxon>Tracheophyta</taxon>
        <taxon>Spermatophyta</taxon>
        <taxon>Magnoliopsida</taxon>
        <taxon>Liliopsida</taxon>
        <taxon>Poales</taxon>
        <taxon>Poaceae</taxon>
        <taxon>BOP clade</taxon>
        <taxon>Oryzoideae</taxon>
        <taxon>Oryzeae</taxon>
        <taxon>Oryzinae</taxon>
        <taxon>Oryza</taxon>
    </lineage>
</organism>
<accession>A0A0E0JEE2</accession>
<dbReference type="Proteomes" id="UP000026962">
    <property type="component" value="Chromosome 1"/>
</dbReference>
<protein>
    <submittedName>
        <fullName evidence="2">Uncharacterized protein</fullName>
    </submittedName>
</protein>
<dbReference type="EnsemblPlants" id="OPUNC01G03690.1">
    <property type="protein sequence ID" value="OPUNC01G03690.1"/>
    <property type="gene ID" value="OPUNC01G03690"/>
</dbReference>
<feature type="region of interest" description="Disordered" evidence="1">
    <location>
        <begin position="1"/>
        <end position="36"/>
    </location>
</feature>
<evidence type="ECO:0000313" key="3">
    <source>
        <dbReference type="Proteomes" id="UP000026962"/>
    </source>
</evidence>
<dbReference type="AlphaFoldDB" id="A0A0E0JEE2"/>
<feature type="compositionally biased region" description="Basic residues" evidence="1">
    <location>
        <begin position="67"/>
        <end position="76"/>
    </location>
</feature>
<dbReference type="HOGENOM" id="CLU_161648_0_0_1"/>
<evidence type="ECO:0000313" key="2">
    <source>
        <dbReference type="EnsemblPlants" id="OPUNC01G03690.1"/>
    </source>
</evidence>
<feature type="region of interest" description="Disordered" evidence="1">
    <location>
        <begin position="67"/>
        <end position="127"/>
    </location>
</feature>
<feature type="compositionally biased region" description="Polar residues" evidence="1">
    <location>
        <begin position="8"/>
        <end position="28"/>
    </location>
</feature>
<keyword evidence="3" id="KW-1185">Reference proteome</keyword>
<name>A0A0E0JEE2_ORYPU</name>
<feature type="compositionally biased region" description="Basic and acidic residues" evidence="1">
    <location>
        <begin position="105"/>
        <end position="127"/>
    </location>
</feature>
<reference evidence="2" key="1">
    <citation type="submission" date="2015-04" db="UniProtKB">
        <authorList>
            <consortium name="EnsemblPlants"/>
        </authorList>
    </citation>
    <scope>IDENTIFICATION</scope>
</reference>
<feature type="compositionally biased region" description="Polar residues" evidence="1">
    <location>
        <begin position="93"/>
        <end position="104"/>
    </location>
</feature>
<proteinExistence type="predicted"/>